<dbReference type="Pfam" id="PF00962">
    <property type="entry name" value="A_deaminase"/>
    <property type="match status" value="1"/>
</dbReference>
<accession>A0ABX8RCH4</accession>
<dbReference type="InterPro" id="IPR006650">
    <property type="entry name" value="A/AMP_deam_AS"/>
</dbReference>
<feature type="domain" description="Adenosine deaminase" evidence="7">
    <location>
        <begin position="792"/>
        <end position="898"/>
    </location>
</feature>
<evidence type="ECO:0000256" key="6">
    <source>
        <dbReference type="ARBA" id="ARBA00022833"/>
    </source>
</evidence>
<evidence type="ECO:0000256" key="1">
    <source>
        <dbReference type="ARBA" id="ARBA00001947"/>
    </source>
</evidence>
<gene>
    <name evidence="8" type="ORF">KVH43_08500</name>
</gene>
<dbReference type="PANTHER" id="PTHR11409:SF43">
    <property type="entry name" value="ADENOSINE DEAMINASE"/>
    <property type="match status" value="1"/>
</dbReference>
<evidence type="ECO:0000256" key="4">
    <source>
        <dbReference type="ARBA" id="ARBA00022723"/>
    </source>
</evidence>
<dbReference type="EMBL" id="CP078093">
    <property type="protein sequence ID" value="QXM05425.1"/>
    <property type="molecule type" value="Genomic_DNA"/>
</dbReference>
<protein>
    <recommendedName>
        <fullName evidence="3">adenosine deaminase</fullName>
        <ecNumber evidence="3">3.5.4.4</ecNumber>
    </recommendedName>
</protein>
<keyword evidence="9" id="KW-1185">Reference proteome</keyword>
<organism evidence="8 9">
    <name type="scientific">Crassaminicella indica</name>
    <dbReference type="NCBI Taxonomy" id="2855394"/>
    <lineage>
        <taxon>Bacteria</taxon>
        <taxon>Bacillati</taxon>
        <taxon>Bacillota</taxon>
        <taxon>Clostridia</taxon>
        <taxon>Eubacteriales</taxon>
        <taxon>Clostridiaceae</taxon>
        <taxon>Crassaminicella</taxon>
    </lineage>
</organism>
<keyword evidence="5" id="KW-0378">Hydrolase</keyword>
<evidence type="ECO:0000313" key="9">
    <source>
        <dbReference type="Proteomes" id="UP000886818"/>
    </source>
</evidence>
<reference evidence="8" key="1">
    <citation type="submission" date="2021-07" db="EMBL/GenBank/DDBJ databases">
        <title>Complete genome sequence of Crassaminicella sp. 143-21, isolated from a deep-sea hydrothermal vent.</title>
        <authorList>
            <person name="Li X."/>
        </authorList>
    </citation>
    <scope>NUCLEOTIDE SEQUENCE</scope>
    <source>
        <strain evidence="8">143-21</strain>
    </source>
</reference>
<comment type="similarity">
    <text evidence="2">Belongs to the metallo-dependent hydrolases superfamily. Adenosine and AMP deaminases family.</text>
</comment>
<dbReference type="Proteomes" id="UP000886818">
    <property type="component" value="Chromosome"/>
</dbReference>
<evidence type="ECO:0000313" key="8">
    <source>
        <dbReference type="EMBL" id="QXM05425.1"/>
    </source>
</evidence>
<dbReference type="InterPro" id="IPR001365">
    <property type="entry name" value="A_deaminase_dom"/>
</dbReference>
<dbReference type="EC" id="3.5.4.4" evidence="3"/>
<proteinExistence type="inferred from homology"/>
<dbReference type="PANTHER" id="PTHR11409">
    <property type="entry name" value="ADENOSINE DEAMINASE"/>
    <property type="match status" value="1"/>
</dbReference>
<evidence type="ECO:0000256" key="5">
    <source>
        <dbReference type="ARBA" id="ARBA00022801"/>
    </source>
</evidence>
<name>A0ABX8RCH4_9CLOT</name>
<sequence length="920" mass="109101">MFREKMDLRVKILTLPFTEFTFYKEDYFEKLAKKTNTNEYNKYFQEEFLNKIYPILNRNQKINNLDEIKLLVQKYYPQEKLNTSSYTKNGFLEFYLNYLTELSKIFLTHRNGNIALKYWEGSSEKDLLGPYKGLHKVVFWNSLNRMFTTDILVILYLLENGMEEEYYLKGYHSNVMVEDLQLQNILSKGVAETHMHMNAGIDFAVTWQELMSVSRKSIKKNREKIINEDKVIGKDIQLNIYINAMAITRILLAKYLSDRDNLFQAKSQNLICYYEKMNFKDGLSVLDFLKKIYKGENLKNDIIDYELYFEDLKAKFNLTETVDDKSKDWEYDFAKKDIIHKILCTYGEYSIVENIFLFRSLKYIRKHKEDEYFAKIFWQYIRIKNEVFQLKVQTNYIRGLDNFIDYYNRSVESDYKKKELMGLIMSTQFKNTSLQKLEGRITVGSATSVEGIKKSLKEKIIAVLEAYQEISEKLSEQKRKIPDIGLIIHFIKKKDKKMMEKCWVNYKEKEESAQLYFREMQEEYFRQIQAINELREDIEGLSDYIVGIDAAAIENDTEPWVFAPIYEFARNSDTHKLVYSKGYHKRIKNLGFTFHAGEDFRHILTGIRRIDEVIKHFKFHAGDRIGHGIAIGIDPKKWVLDNRITILPRIEHIENLLWIWGLCKDGNFARKIDAHYLEREILMRAEAIYQNMNGITVYNLWKAYQNKFKIFRISQKYGNAIKNRDINNHTVICNNELFCFYIQSEYAMLWDSDKLTHAQHCKCYLKKMLEPIEIEVKKEDIDMIIEVQKFILSQVSKAGIIIETNPTSNTAIGNIENLFEHYVHHLNQNGLDDVHQIENGIIVSINSDDPSVFNTNVSNEFAYTYYALIEKGYAKEDVLKWINKVRKNGMASSFIETRKLTYEQKKEEVEDIIEKLNKYI</sequence>
<comment type="cofactor">
    <cofactor evidence="1">
        <name>Zn(2+)</name>
        <dbReference type="ChEBI" id="CHEBI:29105"/>
    </cofactor>
</comment>
<evidence type="ECO:0000256" key="3">
    <source>
        <dbReference type="ARBA" id="ARBA00012784"/>
    </source>
</evidence>
<keyword evidence="6" id="KW-0862">Zinc</keyword>
<keyword evidence="4" id="KW-0479">Metal-binding</keyword>
<dbReference type="RefSeq" id="WP_218282124.1">
    <property type="nucleotide sequence ID" value="NZ_CP078093.1"/>
</dbReference>
<dbReference type="InterPro" id="IPR006330">
    <property type="entry name" value="Ado/ade_deaminase"/>
</dbReference>
<evidence type="ECO:0000256" key="2">
    <source>
        <dbReference type="ARBA" id="ARBA00006676"/>
    </source>
</evidence>
<dbReference type="PROSITE" id="PS00485">
    <property type="entry name" value="A_DEAMINASE"/>
    <property type="match status" value="1"/>
</dbReference>
<evidence type="ECO:0000259" key="7">
    <source>
        <dbReference type="Pfam" id="PF00962"/>
    </source>
</evidence>